<keyword evidence="1" id="KW-0472">Membrane</keyword>
<feature type="non-terminal residue" evidence="2">
    <location>
        <position position="1"/>
    </location>
</feature>
<organism evidence="2">
    <name type="scientific">Acanthamoeba palestinensis</name>
    <dbReference type="NCBI Taxonomy" id="28015"/>
    <lineage>
        <taxon>Eukaryota</taxon>
        <taxon>Amoebozoa</taxon>
        <taxon>Discosea</taxon>
        <taxon>Longamoebia</taxon>
        <taxon>Centramoebida</taxon>
        <taxon>Acanthamoebidae</taxon>
        <taxon>Acanthamoeba</taxon>
    </lineage>
</organism>
<proteinExistence type="predicted"/>
<evidence type="ECO:0000256" key="1">
    <source>
        <dbReference type="SAM" id="Phobius"/>
    </source>
</evidence>
<protein>
    <submittedName>
        <fullName evidence="2">Mannose binding protein</fullName>
    </submittedName>
</protein>
<feature type="non-terminal residue" evidence="2">
    <location>
        <position position="148"/>
    </location>
</feature>
<sequence>GIGSLIGPIKKRGTDFAGSSQEITEDKFSYQMKLTETLVFSLRMILGVVGFILGVMEIAKFLGYNQLKANLCFTAHMANCLVNRPISYLMTFNRAIKNELTFLIATMKPSFYFICLKHFSNDIEAVCSGTTSPPSAEKSRNAPGSGIS</sequence>
<accession>B2ZPD0</accession>
<evidence type="ECO:0000313" key="2">
    <source>
        <dbReference type="EMBL" id="ACD45692.1"/>
    </source>
</evidence>
<feature type="transmembrane region" description="Helical" evidence="1">
    <location>
        <begin position="38"/>
        <end position="59"/>
    </location>
</feature>
<name>B2ZPD0_9EUKA</name>
<keyword evidence="1" id="KW-0812">Transmembrane</keyword>
<keyword evidence="1" id="KW-1133">Transmembrane helix</keyword>
<reference evidence="2" key="1">
    <citation type="submission" date="2008-04" db="EMBL/GenBank/DDBJ databases">
        <title>Molecular characterization of mannose binding protein in Iranian isolate of Acanthamoeba palestinensis.</title>
        <authorList>
            <person name="Niyyati M."/>
            <person name="Rezaian M."/>
            <person name="Mohebali M."/>
            <person name="Maghsood A.H."/>
            <person name="Rahimi F."/>
            <person name="Rezaie S."/>
        </authorList>
    </citation>
    <scope>NUCLEOTIDE SEQUENCE</scope>
</reference>
<dbReference type="EMBL" id="EU678895">
    <property type="protein sequence ID" value="ACD45692.1"/>
    <property type="molecule type" value="Genomic_DNA"/>
</dbReference>
<dbReference type="AlphaFoldDB" id="B2ZPD0"/>